<dbReference type="Gene3D" id="3.10.430.100">
    <property type="entry name" value="Ribosomal protein L9, C-terminal domain"/>
    <property type="match status" value="1"/>
</dbReference>
<feature type="compositionally biased region" description="Low complexity" evidence="5">
    <location>
        <begin position="231"/>
        <end position="240"/>
    </location>
</feature>
<evidence type="ECO:0000313" key="7">
    <source>
        <dbReference type="EMBL" id="PSR77669.1"/>
    </source>
</evidence>
<dbReference type="GO" id="GO:1990904">
    <property type="term" value="C:ribonucleoprotein complex"/>
    <property type="evidence" value="ECO:0007669"/>
    <property type="project" value="UniProtKB-KW"/>
</dbReference>
<feature type="coiled-coil region" evidence="4">
    <location>
        <begin position="269"/>
        <end position="303"/>
    </location>
</feature>
<dbReference type="InParanoid" id="A0A2T2ZV84"/>
<evidence type="ECO:0000256" key="4">
    <source>
        <dbReference type="SAM" id="Coils"/>
    </source>
</evidence>
<dbReference type="PANTHER" id="PTHR21368">
    <property type="entry name" value="50S RIBOSOMAL PROTEIN L9"/>
    <property type="match status" value="1"/>
</dbReference>
<dbReference type="Proteomes" id="UP000241462">
    <property type="component" value="Unassembled WGS sequence"/>
</dbReference>
<dbReference type="OrthoDB" id="2150604at2759"/>
<dbReference type="InterPro" id="IPR036935">
    <property type="entry name" value="Ribosomal_bL9_N_sf"/>
</dbReference>
<keyword evidence="4" id="KW-0175">Coiled coil</keyword>
<dbReference type="STRING" id="2025994.A0A2T2ZV84"/>
<dbReference type="AlphaFoldDB" id="A0A2T2ZV84"/>
<dbReference type="InterPro" id="IPR036791">
    <property type="entry name" value="Ribosomal_bL9_C_sf"/>
</dbReference>
<organism evidence="7 8">
    <name type="scientific">Coniella lustricola</name>
    <dbReference type="NCBI Taxonomy" id="2025994"/>
    <lineage>
        <taxon>Eukaryota</taxon>
        <taxon>Fungi</taxon>
        <taxon>Dikarya</taxon>
        <taxon>Ascomycota</taxon>
        <taxon>Pezizomycotina</taxon>
        <taxon>Sordariomycetes</taxon>
        <taxon>Sordariomycetidae</taxon>
        <taxon>Diaporthales</taxon>
        <taxon>Schizoparmaceae</taxon>
        <taxon>Coniella</taxon>
    </lineage>
</organism>
<evidence type="ECO:0000256" key="2">
    <source>
        <dbReference type="ARBA" id="ARBA00022980"/>
    </source>
</evidence>
<evidence type="ECO:0000256" key="5">
    <source>
        <dbReference type="SAM" id="MobiDB-lite"/>
    </source>
</evidence>
<feature type="domain" description="Ribosomal protein L9" evidence="6">
    <location>
        <begin position="93"/>
        <end position="135"/>
    </location>
</feature>
<dbReference type="GO" id="GO:0003735">
    <property type="term" value="F:structural constituent of ribosome"/>
    <property type="evidence" value="ECO:0007669"/>
    <property type="project" value="InterPro"/>
</dbReference>
<keyword evidence="2" id="KW-0689">Ribosomal protein</keyword>
<dbReference type="Pfam" id="PF01281">
    <property type="entry name" value="Ribosomal_L9_N"/>
    <property type="match status" value="1"/>
</dbReference>
<reference evidence="7 8" key="1">
    <citation type="journal article" date="2018" name="Mycol. Prog.">
        <title>Coniella lustricola, a new species from submerged detritus.</title>
        <authorList>
            <person name="Raudabaugh D.B."/>
            <person name="Iturriaga T."/>
            <person name="Carver A."/>
            <person name="Mondo S."/>
            <person name="Pangilinan J."/>
            <person name="Lipzen A."/>
            <person name="He G."/>
            <person name="Amirebrahimi M."/>
            <person name="Grigoriev I.V."/>
            <person name="Miller A.N."/>
        </authorList>
    </citation>
    <scope>NUCLEOTIDE SEQUENCE [LARGE SCALE GENOMIC DNA]</scope>
    <source>
        <strain evidence="7 8">B22-T-1</strain>
    </source>
</reference>
<keyword evidence="3" id="KW-0687">Ribonucleoprotein</keyword>
<dbReference type="GO" id="GO:0005840">
    <property type="term" value="C:ribosome"/>
    <property type="evidence" value="ECO:0007669"/>
    <property type="project" value="UniProtKB-KW"/>
</dbReference>
<dbReference type="SUPFAM" id="SSF55658">
    <property type="entry name" value="L9 N-domain-like"/>
    <property type="match status" value="1"/>
</dbReference>
<evidence type="ECO:0000313" key="8">
    <source>
        <dbReference type="Proteomes" id="UP000241462"/>
    </source>
</evidence>
<gene>
    <name evidence="7" type="ORF">BD289DRAFT_445104</name>
</gene>
<dbReference type="GO" id="GO:0006412">
    <property type="term" value="P:translation"/>
    <property type="evidence" value="ECO:0007669"/>
    <property type="project" value="InterPro"/>
</dbReference>
<evidence type="ECO:0000259" key="6">
    <source>
        <dbReference type="Pfam" id="PF01281"/>
    </source>
</evidence>
<feature type="region of interest" description="Disordered" evidence="5">
    <location>
        <begin position="218"/>
        <end position="257"/>
    </location>
</feature>
<accession>A0A2T2ZV84</accession>
<dbReference type="InterPro" id="IPR000244">
    <property type="entry name" value="Ribosomal_bL9"/>
</dbReference>
<sequence>MCPGYSSRPDEARRRVKSFDSFVVPVGHIATACSSPHSPPPNIMTSPLVGRSPTCLSCLRRVTSIQAGTAAVTLTQVRGKKTEGRLKDQGVVVRLLKDVPQFGPEGSIFRTDRGRMRNHFFPNRKAEYMTTARFSELGLSKRDIGERDYLFGLNRNDAALPIDAVEAIAGGKPSKAEVVEPSKPGVELETLPPNRALELMQSLIDQSLIFERRLVHTPAPGTKAQQPEITPSATAPAAAQAPPPPPAVAETKKPLSPLELRRAMLRGQTEQGKREAEKAAREAAEAEEQRVAAAAKIAAQEELERQRLLREAEERLKIHGSVTLQNIVNMIKEKMVLDPEASRINIQPEDIKFIGLADSVDKIEKIGTFEVEINAHVGKSRVEPIRRKIEIVSL</sequence>
<dbReference type="EMBL" id="KZ678646">
    <property type="protein sequence ID" value="PSR77669.1"/>
    <property type="molecule type" value="Genomic_DNA"/>
</dbReference>
<dbReference type="InterPro" id="IPR009027">
    <property type="entry name" value="Ribosomal_bL9/RNase_H1_N"/>
</dbReference>
<dbReference type="Gene3D" id="3.40.5.10">
    <property type="entry name" value="Ribosomal protein L9, N-terminal domain"/>
    <property type="match status" value="1"/>
</dbReference>
<dbReference type="InterPro" id="IPR020070">
    <property type="entry name" value="Ribosomal_bL9_N"/>
</dbReference>
<keyword evidence="8" id="KW-1185">Reference proteome</keyword>
<evidence type="ECO:0000256" key="3">
    <source>
        <dbReference type="ARBA" id="ARBA00023274"/>
    </source>
</evidence>
<comment type="similarity">
    <text evidence="1">Belongs to the bacterial ribosomal protein bL9 family.</text>
</comment>
<protein>
    <recommendedName>
        <fullName evidence="6">Ribosomal protein L9 domain-containing protein</fullName>
    </recommendedName>
</protein>
<proteinExistence type="inferred from homology"/>
<evidence type="ECO:0000256" key="1">
    <source>
        <dbReference type="ARBA" id="ARBA00010605"/>
    </source>
</evidence>
<name>A0A2T2ZV84_9PEZI</name>